<feature type="chain" id="PRO_5002209249" description="Secreted protein" evidence="1">
    <location>
        <begin position="28"/>
        <end position="90"/>
    </location>
</feature>
<dbReference type="Proteomes" id="UP000054538">
    <property type="component" value="Unassembled WGS sequence"/>
</dbReference>
<name>A0A0D0DUJ8_9AGAM</name>
<dbReference type="AlphaFoldDB" id="A0A0D0DUJ8"/>
<evidence type="ECO:0000256" key="1">
    <source>
        <dbReference type="SAM" id="SignalP"/>
    </source>
</evidence>
<keyword evidence="1" id="KW-0732">Signal</keyword>
<accession>A0A0D0DUJ8</accession>
<feature type="signal peptide" evidence="1">
    <location>
        <begin position="1"/>
        <end position="27"/>
    </location>
</feature>
<proteinExistence type="predicted"/>
<dbReference type="InParanoid" id="A0A0D0DUJ8"/>
<keyword evidence="3" id="KW-1185">Reference proteome</keyword>
<evidence type="ECO:0000313" key="2">
    <source>
        <dbReference type="EMBL" id="KIK92766.1"/>
    </source>
</evidence>
<gene>
    <name evidence="2" type="ORF">PAXRUDRAFT_555436</name>
</gene>
<dbReference type="EMBL" id="KN825245">
    <property type="protein sequence ID" value="KIK92766.1"/>
    <property type="molecule type" value="Genomic_DNA"/>
</dbReference>
<protein>
    <recommendedName>
        <fullName evidence="4">Secreted protein</fullName>
    </recommendedName>
</protein>
<reference evidence="2 3" key="1">
    <citation type="submission" date="2014-04" db="EMBL/GenBank/DDBJ databases">
        <authorList>
            <consortium name="DOE Joint Genome Institute"/>
            <person name="Kuo A."/>
            <person name="Kohler A."/>
            <person name="Jargeat P."/>
            <person name="Nagy L.G."/>
            <person name="Floudas D."/>
            <person name="Copeland A."/>
            <person name="Barry K.W."/>
            <person name="Cichocki N."/>
            <person name="Veneault-Fourrey C."/>
            <person name="LaButti K."/>
            <person name="Lindquist E.A."/>
            <person name="Lipzen A."/>
            <person name="Lundell T."/>
            <person name="Morin E."/>
            <person name="Murat C."/>
            <person name="Sun H."/>
            <person name="Tunlid A."/>
            <person name="Henrissat B."/>
            <person name="Grigoriev I.V."/>
            <person name="Hibbett D.S."/>
            <person name="Martin F."/>
            <person name="Nordberg H.P."/>
            <person name="Cantor M.N."/>
            <person name="Hua S.X."/>
        </authorList>
    </citation>
    <scope>NUCLEOTIDE SEQUENCE [LARGE SCALE GENOMIC DNA]</scope>
    <source>
        <strain evidence="2 3">Ve08.2h10</strain>
    </source>
</reference>
<sequence length="90" mass="9943">MASICISSVVISVPLLIFPAIFDSVTANTSYVCSPVSSDLAWSSLFLHSPHISPRTIRRWCRGDRLVLVCSYRGQRLLPGNQCLVLSLYS</sequence>
<organism evidence="2 3">
    <name type="scientific">Paxillus rubicundulus Ve08.2h10</name>
    <dbReference type="NCBI Taxonomy" id="930991"/>
    <lineage>
        <taxon>Eukaryota</taxon>
        <taxon>Fungi</taxon>
        <taxon>Dikarya</taxon>
        <taxon>Basidiomycota</taxon>
        <taxon>Agaricomycotina</taxon>
        <taxon>Agaricomycetes</taxon>
        <taxon>Agaricomycetidae</taxon>
        <taxon>Boletales</taxon>
        <taxon>Paxilineae</taxon>
        <taxon>Paxillaceae</taxon>
        <taxon>Paxillus</taxon>
    </lineage>
</organism>
<dbReference type="HOGENOM" id="CLU_2441520_0_0_1"/>
<reference evidence="3" key="2">
    <citation type="submission" date="2015-01" db="EMBL/GenBank/DDBJ databases">
        <title>Evolutionary Origins and Diversification of the Mycorrhizal Mutualists.</title>
        <authorList>
            <consortium name="DOE Joint Genome Institute"/>
            <consortium name="Mycorrhizal Genomics Consortium"/>
            <person name="Kohler A."/>
            <person name="Kuo A."/>
            <person name="Nagy L.G."/>
            <person name="Floudas D."/>
            <person name="Copeland A."/>
            <person name="Barry K.W."/>
            <person name="Cichocki N."/>
            <person name="Veneault-Fourrey C."/>
            <person name="LaButti K."/>
            <person name="Lindquist E.A."/>
            <person name="Lipzen A."/>
            <person name="Lundell T."/>
            <person name="Morin E."/>
            <person name="Murat C."/>
            <person name="Riley R."/>
            <person name="Ohm R."/>
            <person name="Sun H."/>
            <person name="Tunlid A."/>
            <person name="Henrissat B."/>
            <person name="Grigoriev I.V."/>
            <person name="Hibbett D.S."/>
            <person name="Martin F."/>
        </authorList>
    </citation>
    <scope>NUCLEOTIDE SEQUENCE [LARGE SCALE GENOMIC DNA]</scope>
    <source>
        <strain evidence="3">Ve08.2h10</strain>
    </source>
</reference>
<evidence type="ECO:0000313" key="3">
    <source>
        <dbReference type="Proteomes" id="UP000054538"/>
    </source>
</evidence>
<evidence type="ECO:0008006" key="4">
    <source>
        <dbReference type="Google" id="ProtNLM"/>
    </source>
</evidence>